<accession>A0A2H1WE64</accession>
<name>A0A2H1WE64_SPOFR</name>
<evidence type="ECO:0000313" key="1">
    <source>
        <dbReference type="EMBL" id="SOQ51359.1"/>
    </source>
</evidence>
<sequence>MSIQKSFLVKVVCNHEYNHSRNHQMTSPALNEVSGSVKLLLTKNHPVPSPAFLAGAAVNPLGSPQLQIRYQPYWAPSVVRVSLLPYTGHNSNVLLLIHFRKTEKSPVTLCPTRESNPNPLVRQSHLQPHEKRDCIKIDR</sequence>
<reference evidence="1" key="1">
    <citation type="submission" date="2016-07" db="EMBL/GenBank/DDBJ databases">
        <authorList>
            <person name="Bretaudeau A."/>
        </authorList>
    </citation>
    <scope>NUCLEOTIDE SEQUENCE</scope>
    <source>
        <strain evidence="1">Rice</strain>
        <tissue evidence="1">Whole body</tissue>
    </source>
</reference>
<organism evidence="1">
    <name type="scientific">Spodoptera frugiperda</name>
    <name type="common">Fall armyworm</name>
    <dbReference type="NCBI Taxonomy" id="7108"/>
    <lineage>
        <taxon>Eukaryota</taxon>
        <taxon>Metazoa</taxon>
        <taxon>Ecdysozoa</taxon>
        <taxon>Arthropoda</taxon>
        <taxon>Hexapoda</taxon>
        <taxon>Insecta</taxon>
        <taxon>Pterygota</taxon>
        <taxon>Neoptera</taxon>
        <taxon>Endopterygota</taxon>
        <taxon>Lepidoptera</taxon>
        <taxon>Glossata</taxon>
        <taxon>Ditrysia</taxon>
        <taxon>Noctuoidea</taxon>
        <taxon>Noctuidae</taxon>
        <taxon>Amphipyrinae</taxon>
        <taxon>Spodoptera</taxon>
    </lineage>
</organism>
<gene>
    <name evidence="1" type="ORF">SFRICE_022120</name>
</gene>
<proteinExistence type="predicted"/>
<dbReference type="EMBL" id="ODYU01008070">
    <property type="protein sequence ID" value="SOQ51359.1"/>
    <property type="molecule type" value="Genomic_DNA"/>
</dbReference>
<dbReference type="AlphaFoldDB" id="A0A2H1WE64"/>
<protein>
    <submittedName>
        <fullName evidence="1">SFRICE_022120</fullName>
    </submittedName>
</protein>